<reference evidence="1 2" key="1">
    <citation type="submission" date="2017-04" db="EMBL/GenBank/DDBJ databases">
        <authorList>
            <person name="Afonso C.L."/>
            <person name="Miller P.J."/>
            <person name="Scott M.A."/>
            <person name="Spackman E."/>
            <person name="Goraichik I."/>
            <person name="Dimitrov K.M."/>
            <person name="Suarez D.L."/>
            <person name="Swayne D.E."/>
        </authorList>
    </citation>
    <scope>NUCLEOTIDE SEQUENCE [LARGE SCALE GENOMIC DNA]</scope>
    <source>
        <strain evidence="1 2">DSM 5090</strain>
    </source>
</reference>
<gene>
    <name evidence="1" type="ORF">SAMN04488500_107164</name>
</gene>
<dbReference type="SUPFAM" id="SSF52540">
    <property type="entry name" value="P-loop containing nucleoside triphosphate hydrolases"/>
    <property type="match status" value="1"/>
</dbReference>
<dbReference type="AlphaFoldDB" id="A0A1W2BGY8"/>
<dbReference type="Proteomes" id="UP000192738">
    <property type="component" value="Unassembled WGS sequence"/>
</dbReference>
<sequence>MLAADRIPHALLFLGPAGIGKSLIATLLAAGILCGGNSDRPCGHCQTCILFNRNAHPDFTLVRPEGATIKIDQIRALQHYAALAPSVSSRRVCIIEDAELMTVQAANSLLKLLEEPPPGFVFILVAGTAQPLLPTILSRCRKLQFQPLAASILAKALEAKGHVPEAANVAARLSGGRMGTALGLLAPDGLAARNMAADLLENLHDSKMTAIWDKALKLDSLETKEIVAVLEFLLYLFRDIVLVAGRHSEHLVYNIDLVPKLADWAIHWSEGQGISAINAVKNTIRAIGGNANTRLALEALLINLKDLAEKGD</sequence>
<dbReference type="GO" id="GO:0003887">
    <property type="term" value="F:DNA-directed DNA polymerase activity"/>
    <property type="evidence" value="ECO:0007669"/>
    <property type="project" value="InterPro"/>
</dbReference>
<protein>
    <submittedName>
        <fullName evidence="1">DNA polymerase III, delta prime subunit</fullName>
    </submittedName>
</protein>
<evidence type="ECO:0000313" key="2">
    <source>
        <dbReference type="Proteomes" id="UP000192738"/>
    </source>
</evidence>
<proteinExistence type="predicted"/>
<organism evidence="1 2">
    <name type="scientific">Sporomusa malonica</name>
    <dbReference type="NCBI Taxonomy" id="112901"/>
    <lineage>
        <taxon>Bacteria</taxon>
        <taxon>Bacillati</taxon>
        <taxon>Bacillota</taxon>
        <taxon>Negativicutes</taxon>
        <taxon>Selenomonadales</taxon>
        <taxon>Sporomusaceae</taxon>
        <taxon>Sporomusa</taxon>
    </lineage>
</organism>
<dbReference type="InterPro" id="IPR050238">
    <property type="entry name" value="DNA_Rep/Repair_Clamp_Loader"/>
</dbReference>
<accession>A0A1W2BGY8</accession>
<dbReference type="EMBL" id="FWXI01000007">
    <property type="protein sequence ID" value="SMC71972.1"/>
    <property type="molecule type" value="Genomic_DNA"/>
</dbReference>
<dbReference type="STRING" id="112901.SAMN04488500_107164"/>
<evidence type="ECO:0000313" key="1">
    <source>
        <dbReference type="EMBL" id="SMC71972.1"/>
    </source>
</evidence>
<dbReference type="NCBIfam" id="TIGR00678">
    <property type="entry name" value="holB"/>
    <property type="match status" value="1"/>
</dbReference>
<dbReference type="PANTHER" id="PTHR11669:SF8">
    <property type="entry name" value="DNA POLYMERASE III SUBUNIT DELTA"/>
    <property type="match status" value="1"/>
</dbReference>
<dbReference type="GO" id="GO:0008408">
    <property type="term" value="F:3'-5' exonuclease activity"/>
    <property type="evidence" value="ECO:0007669"/>
    <property type="project" value="InterPro"/>
</dbReference>
<dbReference type="GO" id="GO:0006261">
    <property type="term" value="P:DNA-templated DNA replication"/>
    <property type="evidence" value="ECO:0007669"/>
    <property type="project" value="TreeGrafter"/>
</dbReference>
<dbReference type="Gene3D" id="3.40.50.300">
    <property type="entry name" value="P-loop containing nucleotide triphosphate hydrolases"/>
    <property type="match status" value="1"/>
</dbReference>
<dbReference type="Pfam" id="PF13177">
    <property type="entry name" value="DNA_pol3_delta2"/>
    <property type="match status" value="1"/>
</dbReference>
<dbReference type="InterPro" id="IPR027417">
    <property type="entry name" value="P-loop_NTPase"/>
</dbReference>
<dbReference type="PANTHER" id="PTHR11669">
    <property type="entry name" value="REPLICATION FACTOR C / DNA POLYMERASE III GAMMA-TAU SUBUNIT"/>
    <property type="match status" value="1"/>
</dbReference>
<name>A0A1W2BGY8_9FIRM</name>
<dbReference type="InterPro" id="IPR004622">
    <property type="entry name" value="DNA_pol_HolB"/>
</dbReference>
<keyword evidence="2" id="KW-1185">Reference proteome</keyword>